<dbReference type="FunFam" id="3.40.50.300:FF:000006">
    <property type="entry name" value="DNA-binding transcriptional regulator NtrC"/>
    <property type="match status" value="1"/>
</dbReference>
<dbReference type="EMBL" id="SOJN01000046">
    <property type="protein sequence ID" value="TET46700.1"/>
    <property type="molecule type" value="Genomic_DNA"/>
</dbReference>
<dbReference type="SUPFAM" id="SSF52172">
    <property type="entry name" value="CheY-like"/>
    <property type="match status" value="1"/>
</dbReference>
<dbReference type="Gene3D" id="1.10.8.60">
    <property type="match status" value="1"/>
</dbReference>
<keyword evidence="3" id="KW-0805">Transcription regulation</keyword>
<dbReference type="Gene3D" id="3.40.50.300">
    <property type="entry name" value="P-loop containing nucleotide triphosphate hydrolases"/>
    <property type="match status" value="1"/>
</dbReference>
<evidence type="ECO:0000259" key="9">
    <source>
        <dbReference type="PROSITE" id="PS50110"/>
    </source>
</evidence>
<feature type="domain" description="Response regulatory" evidence="9">
    <location>
        <begin position="33"/>
        <end position="146"/>
    </location>
</feature>
<dbReference type="PANTHER" id="PTHR32071:SF113">
    <property type="entry name" value="ALGINATE BIOSYNTHESIS TRANSCRIPTIONAL REGULATORY PROTEIN ALGB"/>
    <property type="match status" value="1"/>
</dbReference>
<dbReference type="Pfam" id="PF00072">
    <property type="entry name" value="Response_reg"/>
    <property type="match status" value="1"/>
</dbReference>
<gene>
    <name evidence="10" type="ORF">E3J62_03620</name>
</gene>
<organism evidence="10 11">
    <name type="scientific">candidate division TA06 bacterium</name>
    <dbReference type="NCBI Taxonomy" id="2250710"/>
    <lineage>
        <taxon>Bacteria</taxon>
        <taxon>Bacteria division TA06</taxon>
    </lineage>
</organism>
<dbReference type="PROSITE" id="PS00676">
    <property type="entry name" value="SIGMA54_INTERACT_2"/>
    <property type="match status" value="1"/>
</dbReference>
<evidence type="ECO:0000256" key="2">
    <source>
        <dbReference type="ARBA" id="ARBA00022840"/>
    </source>
</evidence>
<dbReference type="Proteomes" id="UP000315525">
    <property type="component" value="Unassembled WGS sequence"/>
</dbReference>
<dbReference type="AlphaFoldDB" id="A0A523UW48"/>
<evidence type="ECO:0000256" key="4">
    <source>
        <dbReference type="ARBA" id="ARBA00023125"/>
    </source>
</evidence>
<dbReference type="CDD" id="cd00009">
    <property type="entry name" value="AAA"/>
    <property type="match status" value="1"/>
</dbReference>
<dbReference type="InterPro" id="IPR003593">
    <property type="entry name" value="AAA+_ATPase"/>
</dbReference>
<dbReference type="InterPro" id="IPR025944">
    <property type="entry name" value="Sigma_54_int_dom_CS"/>
</dbReference>
<dbReference type="InterPro" id="IPR025662">
    <property type="entry name" value="Sigma_54_int_dom_ATP-bd_1"/>
</dbReference>
<name>A0A523UW48_UNCT6</name>
<dbReference type="InterPro" id="IPR027417">
    <property type="entry name" value="P-loop_NTPase"/>
</dbReference>
<keyword evidence="6" id="KW-0804">Transcription</keyword>
<keyword evidence="1" id="KW-0547">Nucleotide-binding</keyword>
<dbReference type="Pfam" id="PF25601">
    <property type="entry name" value="AAA_lid_14"/>
    <property type="match status" value="1"/>
</dbReference>
<dbReference type="PRINTS" id="PR01590">
    <property type="entry name" value="HTHFIS"/>
</dbReference>
<evidence type="ECO:0000313" key="10">
    <source>
        <dbReference type="EMBL" id="TET46700.1"/>
    </source>
</evidence>
<feature type="modified residue" description="4-aspartylphosphate" evidence="7">
    <location>
        <position position="81"/>
    </location>
</feature>
<dbReference type="PROSITE" id="PS50110">
    <property type="entry name" value="RESPONSE_REGULATORY"/>
    <property type="match status" value="1"/>
</dbReference>
<dbReference type="SMART" id="SM00382">
    <property type="entry name" value="AAA"/>
    <property type="match status" value="1"/>
</dbReference>
<keyword evidence="5" id="KW-0010">Activator</keyword>
<dbReference type="Gene3D" id="3.40.50.2300">
    <property type="match status" value="1"/>
</dbReference>
<keyword evidence="2" id="KW-0067">ATP-binding</keyword>
<protein>
    <submittedName>
        <fullName evidence="10">Sigma-54-dependent Fis family transcriptional regulator</fullName>
    </submittedName>
</protein>
<dbReference type="InterPro" id="IPR011006">
    <property type="entry name" value="CheY-like_superfamily"/>
</dbReference>
<dbReference type="GO" id="GO:0043565">
    <property type="term" value="F:sequence-specific DNA binding"/>
    <property type="evidence" value="ECO:0007669"/>
    <property type="project" value="InterPro"/>
</dbReference>
<dbReference type="InterPro" id="IPR025943">
    <property type="entry name" value="Sigma_54_int_dom_ATP-bd_2"/>
</dbReference>
<dbReference type="InterPro" id="IPR009057">
    <property type="entry name" value="Homeodomain-like_sf"/>
</dbReference>
<evidence type="ECO:0000256" key="3">
    <source>
        <dbReference type="ARBA" id="ARBA00023015"/>
    </source>
</evidence>
<dbReference type="FunFam" id="1.10.8.60:FF:000014">
    <property type="entry name" value="DNA-binding transcriptional regulator NtrC"/>
    <property type="match status" value="1"/>
</dbReference>
<comment type="caution">
    <text evidence="10">The sequence shown here is derived from an EMBL/GenBank/DDBJ whole genome shotgun (WGS) entry which is preliminary data.</text>
</comment>
<dbReference type="PANTHER" id="PTHR32071">
    <property type="entry name" value="TRANSCRIPTIONAL REGULATORY PROTEIN"/>
    <property type="match status" value="1"/>
</dbReference>
<feature type="domain" description="Sigma-54 factor interaction" evidence="8">
    <location>
        <begin position="171"/>
        <end position="400"/>
    </location>
</feature>
<evidence type="ECO:0000313" key="11">
    <source>
        <dbReference type="Proteomes" id="UP000315525"/>
    </source>
</evidence>
<dbReference type="GO" id="GO:0005524">
    <property type="term" value="F:ATP binding"/>
    <property type="evidence" value="ECO:0007669"/>
    <property type="project" value="UniProtKB-KW"/>
</dbReference>
<accession>A0A523UW48</accession>
<proteinExistence type="predicted"/>
<evidence type="ECO:0000256" key="5">
    <source>
        <dbReference type="ARBA" id="ARBA00023159"/>
    </source>
</evidence>
<keyword evidence="7" id="KW-0597">Phosphoprotein</keyword>
<dbReference type="InterPro" id="IPR002197">
    <property type="entry name" value="HTH_Fis"/>
</dbReference>
<dbReference type="Pfam" id="PF00158">
    <property type="entry name" value="Sigma54_activat"/>
    <property type="match status" value="1"/>
</dbReference>
<dbReference type="InterPro" id="IPR001789">
    <property type="entry name" value="Sig_transdc_resp-reg_receiver"/>
</dbReference>
<dbReference type="SUPFAM" id="SSF52540">
    <property type="entry name" value="P-loop containing nucleoside triphosphate hydrolases"/>
    <property type="match status" value="1"/>
</dbReference>
<dbReference type="PROSITE" id="PS00675">
    <property type="entry name" value="SIGMA54_INTERACT_1"/>
    <property type="match status" value="1"/>
</dbReference>
<dbReference type="GO" id="GO:0000160">
    <property type="term" value="P:phosphorelay signal transduction system"/>
    <property type="evidence" value="ECO:0007669"/>
    <property type="project" value="InterPro"/>
</dbReference>
<reference evidence="10 11" key="1">
    <citation type="submission" date="2019-03" db="EMBL/GenBank/DDBJ databases">
        <title>Metabolic potential of uncultured bacteria and archaea associated with petroleum seepage in deep-sea sediments.</title>
        <authorList>
            <person name="Dong X."/>
            <person name="Hubert C."/>
        </authorList>
    </citation>
    <scope>NUCLEOTIDE SEQUENCE [LARGE SCALE GENOMIC DNA]</scope>
    <source>
        <strain evidence="10">E44_bin18</strain>
    </source>
</reference>
<dbReference type="SUPFAM" id="SSF46689">
    <property type="entry name" value="Homeodomain-like"/>
    <property type="match status" value="1"/>
</dbReference>
<evidence type="ECO:0000256" key="7">
    <source>
        <dbReference type="PROSITE-ProRule" id="PRU00169"/>
    </source>
</evidence>
<evidence type="ECO:0000256" key="1">
    <source>
        <dbReference type="ARBA" id="ARBA00022741"/>
    </source>
</evidence>
<dbReference type="InterPro" id="IPR058031">
    <property type="entry name" value="AAA_lid_NorR"/>
</dbReference>
<dbReference type="InterPro" id="IPR002078">
    <property type="entry name" value="Sigma_54_int"/>
</dbReference>
<sequence length="486" mass="54785">MRPRGFAGFPRKTPRLVPNLLRRPGGVVMQKASVLIVDDEPGIRDALEDILKDRYHISKAEDGRAAIKSLERVKYDVVLLDLKMPYITGLDVLKEIRRNRFDPSVIMLTGYATVETAVEAMKLGAYDFLRKPIGMESVKLVVERAIERKSLVDENRYLHKQLEDTFSFSRIIGKSRKMRDLYALLRKIAPTKTTVLIQGESGTGKEVVAKTIHYSSPRKNKRFIAINCGGVPETLLESELFGHTKGAFTGADRTKQGLFEAAEGGTIFLDEINTAPLSTQVKLLRVIEESAFIPVGGIKEITVDVRIMASSNIDLNKELSNGTFRKDLFYRLNVVRIFLPALRERREDIPLLADHFLQKFCREQKKTVRGFTPEVVEWFLRHDWPGNVRELENAIEHAVTLCSDDIIQVGDLPTSITSPTPEAGLSAIKFPFKKAKETFEKEYIVDILKANGGNVAKSARMAQIARQNLHEKIKRYGINAKEYASA</sequence>
<dbReference type="Gene3D" id="1.10.10.60">
    <property type="entry name" value="Homeodomain-like"/>
    <property type="match status" value="1"/>
</dbReference>
<dbReference type="Pfam" id="PF02954">
    <property type="entry name" value="HTH_8"/>
    <property type="match status" value="1"/>
</dbReference>
<evidence type="ECO:0000259" key="8">
    <source>
        <dbReference type="PROSITE" id="PS50045"/>
    </source>
</evidence>
<dbReference type="GO" id="GO:0006355">
    <property type="term" value="P:regulation of DNA-templated transcription"/>
    <property type="evidence" value="ECO:0007669"/>
    <property type="project" value="InterPro"/>
</dbReference>
<evidence type="ECO:0000256" key="6">
    <source>
        <dbReference type="ARBA" id="ARBA00023163"/>
    </source>
</evidence>
<keyword evidence="4" id="KW-0238">DNA-binding</keyword>
<dbReference type="PROSITE" id="PS00688">
    <property type="entry name" value="SIGMA54_INTERACT_3"/>
    <property type="match status" value="1"/>
</dbReference>
<dbReference type="SMART" id="SM00448">
    <property type="entry name" value="REC"/>
    <property type="match status" value="1"/>
</dbReference>
<dbReference type="PROSITE" id="PS50045">
    <property type="entry name" value="SIGMA54_INTERACT_4"/>
    <property type="match status" value="1"/>
</dbReference>